<reference evidence="2" key="1">
    <citation type="submission" date="2016-01" db="EMBL/GenBank/DDBJ databases">
        <authorList>
            <person name="Peeters C."/>
        </authorList>
    </citation>
    <scope>NUCLEOTIDE SEQUENCE</scope>
    <source>
        <strain evidence="2">LMG 29321</strain>
    </source>
</reference>
<gene>
    <name evidence="2" type="ORF">AWB78_05904</name>
</gene>
<sequence>MEGSRFTQEQRLSRLEDIEAIKYLKAQYAEHLDNGYDPEGVASLFVDDGLWLIKGVGGEAKGKEAIKQHCRNLSANITWALHNIVSPAVDVDPDGIHATASFYLVCFVSMAASELSPQGEAVFIAGKYKDKLVKVDGKWYFEEITGVVQQSSPWTDGWVKNPFVKESW</sequence>
<proteinExistence type="predicted"/>
<dbReference type="InterPro" id="IPR037401">
    <property type="entry name" value="SnoaL-like"/>
</dbReference>
<evidence type="ECO:0000313" key="2">
    <source>
        <dbReference type="EMBL" id="SAL00203.1"/>
    </source>
</evidence>
<dbReference type="Gene3D" id="3.10.450.50">
    <property type="match status" value="1"/>
</dbReference>
<dbReference type="AlphaFoldDB" id="A0A158E0B4"/>
<evidence type="ECO:0000259" key="1">
    <source>
        <dbReference type="Pfam" id="PF13577"/>
    </source>
</evidence>
<dbReference type="InterPro" id="IPR032710">
    <property type="entry name" value="NTF2-like_dom_sf"/>
</dbReference>
<dbReference type="Pfam" id="PF13577">
    <property type="entry name" value="SnoaL_4"/>
    <property type="match status" value="1"/>
</dbReference>
<accession>A0A158E0B4</accession>
<organism evidence="2 3">
    <name type="scientific">Caballeronia calidae</name>
    <dbReference type="NCBI Taxonomy" id="1777139"/>
    <lineage>
        <taxon>Bacteria</taxon>
        <taxon>Pseudomonadati</taxon>
        <taxon>Pseudomonadota</taxon>
        <taxon>Betaproteobacteria</taxon>
        <taxon>Burkholderiales</taxon>
        <taxon>Burkholderiaceae</taxon>
        <taxon>Caballeronia</taxon>
    </lineage>
</organism>
<dbReference type="RefSeq" id="WP_062609756.1">
    <property type="nucleotide sequence ID" value="NZ_FCOX02000041.1"/>
</dbReference>
<protein>
    <recommendedName>
        <fullName evidence="1">SnoaL-like domain-containing protein</fullName>
    </recommendedName>
</protein>
<comment type="caution">
    <text evidence="2">The sequence shown here is derived from an EMBL/GenBank/DDBJ whole genome shotgun (WGS) entry which is preliminary data.</text>
</comment>
<evidence type="ECO:0000313" key="3">
    <source>
        <dbReference type="Proteomes" id="UP000071859"/>
    </source>
</evidence>
<keyword evidence="3" id="KW-1185">Reference proteome</keyword>
<name>A0A158E0B4_9BURK</name>
<dbReference type="Proteomes" id="UP000071859">
    <property type="component" value="Unassembled WGS sequence"/>
</dbReference>
<feature type="domain" description="SnoaL-like" evidence="1">
    <location>
        <begin position="14"/>
        <end position="143"/>
    </location>
</feature>
<dbReference type="SUPFAM" id="SSF54427">
    <property type="entry name" value="NTF2-like"/>
    <property type="match status" value="1"/>
</dbReference>
<dbReference type="OrthoDB" id="4571298at2"/>
<dbReference type="EMBL" id="FCOX02000041">
    <property type="protein sequence ID" value="SAL00203.1"/>
    <property type="molecule type" value="Genomic_DNA"/>
</dbReference>